<proteinExistence type="predicted"/>
<evidence type="ECO:0000313" key="3">
    <source>
        <dbReference type="Proteomes" id="UP000286246"/>
    </source>
</evidence>
<keyword evidence="3" id="KW-1185">Reference proteome</keyword>
<accession>A0A420BK55</accession>
<protein>
    <submittedName>
        <fullName evidence="2">Uncharacterized protein</fullName>
    </submittedName>
</protein>
<evidence type="ECO:0000256" key="1">
    <source>
        <dbReference type="SAM" id="Phobius"/>
    </source>
</evidence>
<dbReference type="Proteomes" id="UP000286246">
    <property type="component" value="Unassembled WGS sequence"/>
</dbReference>
<evidence type="ECO:0000313" key="2">
    <source>
        <dbReference type="EMBL" id="RKE57108.1"/>
    </source>
</evidence>
<dbReference type="AlphaFoldDB" id="A0A420BK55"/>
<keyword evidence="1" id="KW-1133">Transmembrane helix</keyword>
<dbReference type="EMBL" id="RAPY01000001">
    <property type="protein sequence ID" value="RKE57108.1"/>
    <property type="molecule type" value="Genomic_DNA"/>
</dbReference>
<organism evidence="2 3">
    <name type="scientific">Sphingobacterium detergens</name>
    <dbReference type="NCBI Taxonomy" id="1145106"/>
    <lineage>
        <taxon>Bacteria</taxon>
        <taxon>Pseudomonadati</taxon>
        <taxon>Bacteroidota</taxon>
        <taxon>Sphingobacteriia</taxon>
        <taxon>Sphingobacteriales</taxon>
        <taxon>Sphingobacteriaceae</taxon>
        <taxon>Sphingobacterium</taxon>
    </lineage>
</organism>
<name>A0A420BK55_SPHD1</name>
<comment type="caution">
    <text evidence="2">The sequence shown here is derived from an EMBL/GenBank/DDBJ whole genome shotgun (WGS) entry which is preliminary data.</text>
</comment>
<keyword evidence="1" id="KW-0472">Membrane</keyword>
<reference evidence="2 3" key="1">
    <citation type="submission" date="2018-09" db="EMBL/GenBank/DDBJ databases">
        <title>Genomic Encyclopedia of Type Strains, Phase III (KMG-III): the genomes of soil and plant-associated and newly described type strains.</title>
        <authorList>
            <person name="Whitman W."/>
        </authorList>
    </citation>
    <scope>NUCLEOTIDE SEQUENCE [LARGE SCALE GENOMIC DNA]</scope>
    <source>
        <strain evidence="2 3">CECT 7938</strain>
    </source>
</reference>
<sequence>MLCTALTAVNAVHNLTKNRSQSIAADVIINCGITILIYCVAVHKHLLISIRAFTSSFFIYGPPPTFEHYVRVFRRQSASI</sequence>
<gene>
    <name evidence="2" type="ORF">DFQ12_1984</name>
</gene>
<keyword evidence="1" id="KW-0812">Transmembrane</keyword>
<feature type="transmembrane region" description="Helical" evidence="1">
    <location>
        <begin position="23"/>
        <end position="41"/>
    </location>
</feature>